<dbReference type="Proteomes" id="UP001146793">
    <property type="component" value="Unassembled WGS sequence"/>
</dbReference>
<accession>A0AAV7YD70</accession>
<evidence type="ECO:0000313" key="4">
    <source>
        <dbReference type="Proteomes" id="UP001146793"/>
    </source>
</evidence>
<organism evidence="3 4">
    <name type="scientific">Anaeramoeba flamelloides</name>
    <dbReference type="NCBI Taxonomy" id="1746091"/>
    <lineage>
        <taxon>Eukaryota</taxon>
        <taxon>Metamonada</taxon>
        <taxon>Anaeramoebidae</taxon>
        <taxon>Anaeramoeba</taxon>
    </lineage>
</organism>
<keyword evidence="1" id="KW-0472">Membrane</keyword>
<feature type="chain" id="PRO_5043798651" description="Transmembrane protein" evidence="2">
    <location>
        <begin position="26"/>
        <end position="234"/>
    </location>
</feature>
<dbReference type="EMBL" id="JANTQA010000063">
    <property type="protein sequence ID" value="KAJ3427424.1"/>
    <property type="molecule type" value="Genomic_DNA"/>
</dbReference>
<feature type="transmembrane region" description="Helical" evidence="1">
    <location>
        <begin position="134"/>
        <end position="152"/>
    </location>
</feature>
<keyword evidence="1" id="KW-1133">Transmembrane helix</keyword>
<evidence type="ECO:0008006" key="5">
    <source>
        <dbReference type="Google" id="ProtNLM"/>
    </source>
</evidence>
<dbReference type="AlphaFoldDB" id="A0AAV7YD70"/>
<name>A0AAV7YD70_9EUKA</name>
<evidence type="ECO:0000313" key="3">
    <source>
        <dbReference type="EMBL" id="KAJ3427424.1"/>
    </source>
</evidence>
<evidence type="ECO:0000256" key="1">
    <source>
        <dbReference type="SAM" id="Phobius"/>
    </source>
</evidence>
<gene>
    <name evidence="3" type="ORF">M0812_27009</name>
</gene>
<proteinExistence type="predicted"/>
<reference evidence="3" key="1">
    <citation type="submission" date="2022-08" db="EMBL/GenBank/DDBJ databases">
        <title>Novel sulphate-reducing endosymbionts in the free-living metamonad Anaeramoeba.</title>
        <authorList>
            <person name="Jerlstrom-Hultqvist J."/>
            <person name="Cepicka I."/>
            <person name="Gallot-Lavallee L."/>
            <person name="Salas-Leiva D."/>
            <person name="Curtis B.A."/>
            <person name="Zahonova K."/>
            <person name="Pipaliya S."/>
            <person name="Dacks J."/>
            <person name="Roger A.J."/>
        </authorList>
    </citation>
    <scope>NUCLEOTIDE SEQUENCE</scope>
    <source>
        <strain evidence="3">Busselton2</strain>
    </source>
</reference>
<sequence length="234" mass="26192">MQKLTFKIILFCLLVLNLPTIYTNSDENVDIPFPPIPIPVGVPVNVTVQATFPLSSENLLDFVLDFTTKYFLIDISFISPNLISITRYNAPKSINTCGGSIDVMDLNITFNNPNFNQTATVGTISFPGKFWKCVLATLILCLVMIVFSIVLCSSTSRNASKVAKLVLIRNGANPKIVFQQKKYRRKQLIFQDPKKDFIFKNFSLSETLNFTQKNNSGMFEHLSSSGNEKDSGNI</sequence>
<evidence type="ECO:0000256" key="2">
    <source>
        <dbReference type="SAM" id="SignalP"/>
    </source>
</evidence>
<comment type="caution">
    <text evidence="3">The sequence shown here is derived from an EMBL/GenBank/DDBJ whole genome shotgun (WGS) entry which is preliminary data.</text>
</comment>
<keyword evidence="1" id="KW-0812">Transmembrane</keyword>
<keyword evidence="2" id="KW-0732">Signal</keyword>
<feature type="signal peptide" evidence="2">
    <location>
        <begin position="1"/>
        <end position="25"/>
    </location>
</feature>
<protein>
    <recommendedName>
        <fullName evidence="5">Transmembrane protein</fullName>
    </recommendedName>
</protein>